<dbReference type="CDD" id="cd02440">
    <property type="entry name" value="AdoMet_MTases"/>
    <property type="match status" value="1"/>
</dbReference>
<dbReference type="PANTHER" id="PTHR43591:SF24">
    <property type="entry name" value="2-METHOXY-6-POLYPRENYL-1,4-BENZOQUINOL METHYLASE, MITOCHONDRIAL"/>
    <property type="match status" value="1"/>
</dbReference>
<accession>A0A7S4SCA9</accession>
<organism evidence="2">
    <name type="scientific">Alexandrium monilatum</name>
    <dbReference type="NCBI Taxonomy" id="311494"/>
    <lineage>
        <taxon>Eukaryota</taxon>
        <taxon>Sar</taxon>
        <taxon>Alveolata</taxon>
        <taxon>Dinophyceae</taxon>
        <taxon>Gonyaulacales</taxon>
        <taxon>Pyrocystaceae</taxon>
        <taxon>Alexandrium</taxon>
    </lineage>
</organism>
<dbReference type="PANTHER" id="PTHR43591">
    <property type="entry name" value="METHYLTRANSFERASE"/>
    <property type="match status" value="1"/>
</dbReference>
<dbReference type="AlphaFoldDB" id="A0A7S4SCA9"/>
<sequence>MTQPVLRCLRAQLTAVARGRLPHRGVPVRASHRAPQGAAGHAVRGFCAAKAAAAVDGNVEMVRQEFKKQASLYSPHPKTIDFVMGEVGAVSGAALDVASGTGAFAMALAPVCQSVVAFDATQEMLARAKRTAEGLGIGNITYELGDATRLPFLDGVFDVVTSRLAVHHFANPGAVVREMVRVCKPGGRVILSDIVAGDDPDQHAEMDCLEVLRDPSHTACVTLQGLQDLLALTGRVRMQPHTGNVYAHPMNAATWMDNSETPPEARREIEECFRAELAGGKLTGLRPSIGEDGELAFLHRYAVAQAVRL</sequence>
<gene>
    <name evidence="2" type="ORF">AMON00008_LOCUS47993</name>
</gene>
<reference evidence="2" key="1">
    <citation type="submission" date="2021-01" db="EMBL/GenBank/DDBJ databases">
        <authorList>
            <person name="Corre E."/>
            <person name="Pelletier E."/>
            <person name="Niang G."/>
            <person name="Scheremetjew M."/>
            <person name="Finn R."/>
            <person name="Kale V."/>
            <person name="Holt S."/>
            <person name="Cochrane G."/>
            <person name="Meng A."/>
            <person name="Brown T."/>
            <person name="Cohen L."/>
        </authorList>
    </citation>
    <scope>NUCLEOTIDE SEQUENCE</scope>
    <source>
        <strain evidence="2">CCMP3105</strain>
    </source>
</reference>
<proteinExistence type="predicted"/>
<feature type="domain" description="Methyltransferase type 11" evidence="1">
    <location>
        <begin position="95"/>
        <end position="191"/>
    </location>
</feature>
<evidence type="ECO:0000313" key="2">
    <source>
        <dbReference type="EMBL" id="CAE4640898.1"/>
    </source>
</evidence>
<dbReference type="InterPro" id="IPR029063">
    <property type="entry name" value="SAM-dependent_MTases_sf"/>
</dbReference>
<name>A0A7S4SCA9_9DINO</name>
<dbReference type="InterPro" id="IPR013216">
    <property type="entry name" value="Methyltransf_11"/>
</dbReference>
<dbReference type="EMBL" id="HBNR01067875">
    <property type="protein sequence ID" value="CAE4640898.1"/>
    <property type="molecule type" value="Transcribed_RNA"/>
</dbReference>
<protein>
    <recommendedName>
        <fullName evidence="1">Methyltransferase type 11 domain-containing protein</fullName>
    </recommendedName>
</protein>
<evidence type="ECO:0000259" key="1">
    <source>
        <dbReference type="Pfam" id="PF08241"/>
    </source>
</evidence>
<dbReference type="SUPFAM" id="SSF53335">
    <property type="entry name" value="S-adenosyl-L-methionine-dependent methyltransferases"/>
    <property type="match status" value="1"/>
</dbReference>
<dbReference type="GO" id="GO:0008757">
    <property type="term" value="F:S-adenosylmethionine-dependent methyltransferase activity"/>
    <property type="evidence" value="ECO:0007669"/>
    <property type="project" value="InterPro"/>
</dbReference>
<dbReference type="Gene3D" id="3.40.50.150">
    <property type="entry name" value="Vaccinia Virus protein VP39"/>
    <property type="match status" value="1"/>
</dbReference>
<dbReference type="Pfam" id="PF08241">
    <property type="entry name" value="Methyltransf_11"/>
    <property type="match status" value="1"/>
</dbReference>